<evidence type="ECO:0000313" key="5">
    <source>
        <dbReference type="Proteomes" id="UP000077755"/>
    </source>
</evidence>
<reference evidence="3" key="1">
    <citation type="journal article" date="2016" name="Nat. Genet.">
        <title>A high-quality carrot genome assembly provides new insights into carotenoid accumulation and asterid genome evolution.</title>
        <authorList>
            <person name="Iorizzo M."/>
            <person name="Ellison S."/>
            <person name="Senalik D."/>
            <person name="Zeng P."/>
            <person name="Satapoomin P."/>
            <person name="Huang J."/>
            <person name="Bowman M."/>
            <person name="Iovene M."/>
            <person name="Sanseverino W."/>
            <person name="Cavagnaro P."/>
            <person name="Yildiz M."/>
            <person name="Macko-Podgorni A."/>
            <person name="Moranska E."/>
            <person name="Grzebelus E."/>
            <person name="Grzebelus D."/>
            <person name="Ashrafi H."/>
            <person name="Zheng Z."/>
            <person name="Cheng S."/>
            <person name="Spooner D."/>
            <person name="Van Deynze A."/>
            <person name="Simon P."/>
        </authorList>
    </citation>
    <scope>NUCLEOTIDE SEQUENCE [LARGE SCALE GENOMIC DNA]</scope>
    <source>
        <tissue evidence="3">Leaf</tissue>
    </source>
</reference>
<organism evidence="3">
    <name type="scientific">Daucus carota subsp. sativus</name>
    <name type="common">Carrot</name>
    <dbReference type="NCBI Taxonomy" id="79200"/>
    <lineage>
        <taxon>Eukaryota</taxon>
        <taxon>Viridiplantae</taxon>
        <taxon>Streptophyta</taxon>
        <taxon>Embryophyta</taxon>
        <taxon>Tracheophyta</taxon>
        <taxon>Spermatophyta</taxon>
        <taxon>Magnoliopsida</taxon>
        <taxon>eudicotyledons</taxon>
        <taxon>Gunneridae</taxon>
        <taxon>Pentapetalae</taxon>
        <taxon>asterids</taxon>
        <taxon>campanulids</taxon>
        <taxon>Apiales</taxon>
        <taxon>Apiaceae</taxon>
        <taxon>Apioideae</taxon>
        <taxon>Scandiceae</taxon>
        <taxon>Daucinae</taxon>
        <taxon>Daucus</taxon>
        <taxon>Daucus sect. Daucus</taxon>
    </lineage>
</organism>
<dbReference type="Proteomes" id="UP000077755">
    <property type="component" value="Chromosome 2"/>
</dbReference>
<dbReference type="GO" id="GO:0000398">
    <property type="term" value="P:mRNA splicing, via spliceosome"/>
    <property type="evidence" value="ECO:0007669"/>
    <property type="project" value="InterPro"/>
</dbReference>
<proteinExistence type="predicted"/>
<dbReference type="CDD" id="cd17058">
    <property type="entry name" value="Ubl_SNRNP25"/>
    <property type="match status" value="1"/>
</dbReference>
<feature type="compositionally biased region" description="Basic and acidic residues" evidence="1">
    <location>
        <begin position="163"/>
        <end position="177"/>
    </location>
</feature>
<sequence length="212" mass="24355">MFDTKDDIAHRRSSFSCAVPFVIISSLSRRSLLYNKLPQKPLKITVLKLDDSSFEIEVAKTATIAELRNAVEDAFSHLPRQGSGTVSWSHVWGHFCLCFDGEKLLDDNKYIADYEIRDGDQLLFARHLSINYDMKRKRSPEQIGDFEQSNISNTGELDEEIDPGNHESCDDKNPRQYDEEDRFSVTTNEHKLAAMLKGWFSYRRVSLSPESN</sequence>
<dbReference type="Gene3D" id="3.10.20.90">
    <property type="entry name" value="Phosphatidylinositol 3-kinase Catalytic Subunit, Chain A, domain 1"/>
    <property type="match status" value="1"/>
</dbReference>
<protein>
    <recommendedName>
        <fullName evidence="2">Ubiquitin-like domain-containing protein</fullName>
    </recommendedName>
</protein>
<dbReference type="Gramene" id="KZN05376">
    <property type="protein sequence ID" value="KZN05376"/>
    <property type="gene ID" value="DCAR_006213"/>
</dbReference>
<dbReference type="InterPro" id="IPR040610">
    <property type="entry name" value="SNRNP25_ubiquitin"/>
</dbReference>
<dbReference type="OrthoDB" id="72819at2759"/>
<dbReference type="AlphaFoldDB" id="A0A166DKZ3"/>
<dbReference type="KEGG" id="dcr:108206515"/>
<feature type="region of interest" description="Disordered" evidence="1">
    <location>
        <begin position="141"/>
        <end position="184"/>
    </location>
</feature>
<dbReference type="InterPro" id="IPR039690">
    <property type="entry name" value="SNRNP25"/>
</dbReference>
<dbReference type="SUPFAM" id="SSF54236">
    <property type="entry name" value="Ubiquitin-like"/>
    <property type="match status" value="1"/>
</dbReference>
<dbReference type="PANTHER" id="PTHR14942">
    <property type="entry name" value="U11/U12 SMALL NUCLEAR RIBONUCLEOPROTEIN 25 KDA PROTEIN"/>
    <property type="match status" value="1"/>
</dbReference>
<gene>
    <name evidence="3" type="ORF">DCAR_006213</name>
    <name evidence="4" type="ORF">DCAR_0207009</name>
</gene>
<dbReference type="PANTHER" id="PTHR14942:SF9">
    <property type="entry name" value="OS02G0188500 PROTEIN"/>
    <property type="match status" value="1"/>
</dbReference>
<dbReference type="OMA" id="SRINNGF"/>
<reference evidence="4" key="2">
    <citation type="submission" date="2022-03" db="EMBL/GenBank/DDBJ databases">
        <title>Draft title - Genomic analysis of global carrot germplasm unveils the trajectory of domestication and the origin of high carotenoid orange carrot.</title>
        <authorList>
            <person name="Iorizzo M."/>
            <person name="Ellison S."/>
            <person name="Senalik D."/>
            <person name="Macko-Podgorni A."/>
            <person name="Grzebelus D."/>
            <person name="Bostan H."/>
            <person name="Rolling W."/>
            <person name="Curaba J."/>
            <person name="Simon P."/>
        </authorList>
    </citation>
    <scope>NUCLEOTIDE SEQUENCE</scope>
    <source>
        <tissue evidence="4">Leaf</tissue>
    </source>
</reference>
<dbReference type="EMBL" id="LNRQ01000002">
    <property type="protein sequence ID" value="KZN05376.1"/>
    <property type="molecule type" value="Genomic_DNA"/>
</dbReference>
<evidence type="ECO:0000259" key="2">
    <source>
        <dbReference type="PROSITE" id="PS50053"/>
    </source>
</evidence>
<feature type="domain" description="Ubiquitin-like" evidence="2">
    <location>
        <begin position="42"/>
        <end position="124"/>
    </location>
</feature>
<dbReference type="PROSITE" id="PS50053">
    <property type="entry name" value="UBIQUITIN_2"/>
    <property type="match status" value="1"/>
</dbReference>
<evidence type="ECO:0000313" key="4">
    <source>
        <dbReference type="EMBL" id="WOG87778.1"/>
    </source>
</evidence>
<evidence type="ECO:0000313" key="3">
    <source>
        <dbReference type="EMBL" id="KZN05376.1"/>
    </source>
</evidence>
<dbReference type="InterPro" id="IPR029071">
    <property type="entry name" value="Ubiquitin-like_domsf"/>
</dbReference>
<evidence type="ECO:0000256" key="1">
    <source>
        <dbReference type="SAM" id="MobiDB-lite"/>
    </source>
</evidence>
<keyword evidence="5" id="KW-1185">Reference proteome</keyword>
<dbReference type="Pfam" id="PF18036">
    <property type="entry name" value="Ubiquitin_4"/>
    <property type="match status" value="1"/>
</dbReference>
<dbReference type="EMBL" id="CP093344">
    <property type="protein sequence ID" value="WOG87778.1"/>
    <property type="molecule type" value="Genomic_DNA"/>
</dbReference>
<dbReference type="InterPro" id="IPR000626">
    <property type="entry name" value="Ubiquitin-like_dom"/>
</dbReference>
<name>A0A166DKZ3_DAUCS</name>
<accession>A0A166DKZ3</accession>